<sequence length="313" mass="34279">MAEVGSLQDLGNSPQSRRSSAVYNSFQDILNLNGPNSINNFQSSYSRSTINFVNSELDVRPKQLSIGSAHRDSETSRLLHDSITSYAADEEVAETDDIESIFKGFSTVPQTIFNGINTLIGIGLFSLPMGLYYSGWIFGSLILLSCALSTQYAAKVLAKCVDKNPDLQTYGDIARYCFGNYVHAFVVLTFSIDLLSAGISMIIIFSDSFNAAFGIDKSLLKIIISIAFFISSFIRLDILSHLSLLGIISTSLIVSIMLITGLSFRGPGSLLQPAQTALWPIDNLHLFLSLGIFMSPFGGHAIFPELYKDMRHP</sequence>
<evidence type="ECO:0000256" key="3">
    <source>
        <dbReference type="ARBA" id="ARBA00022448"/>
    </source>
</evidence>
<feature type="non-terminal residue" evidence="10">
    <location>
        <position position="313"/>
    </location>
</feature>
<protein>
    <recommendedName>
        <fullName evidence="9">Amino acid transporter transmembrane domain-containing protein</fullName>
    </recommendedName>
</protein>
<evidence type="ECO:0000256" key="7">
    <source>
        <dbReference type="ARBA" id="ARBA00023136"/>
    </source>
</evidence>
<proteinExistence type="inferred from homology"/>
<accession>A0A9P8PHB7</accession>
<evidence type="ECO:0000256" key="1">
    <source>
        <dbReference type="ARBA" id="ARBA00004128"/>
    </source>
</evidence>
<evidence type="ECO:0000313" key="10">
    <source>
        <dbReference type="EMBL" id="KAH3672077.1"/>
    </source>
</evidence>
<evidence type="ECO:0000256" key="8">
    <source>
        <dbReference type="SAM" id="Phobius"/>
    </source>
</evidence>
<dbReference type="PANTHER" id="PTHR22950:SF692">
    <property type="entry name" value="TRANSMEMBRANE AMINO ACID TRANSPORTER FAMILY PROTEIN"/>
    <property type="match status" value="1"/>
</dbReference>
<dbReference type="Proteomes" id="UP000769528">
    <property type="component" value="Unassembled WGS sequence"/>
</dbReference>
<dbReference type="PANTHER" id="PTHR22950">
    <property type="entry name" value="AMINO ACID TRANSPORTER"/>
    <property type="match status" value="1"/>
</dbReference>
<evidence type="ECO:0000256" key="6">
    <source>
        <dbReference type="ARBA" id="ARBA00022989"/>
    </source>
</evidence>
<dbReference type="GO" id="GO:0015179">
    <property type="term" value="F:L-amino acid transmembrane transporter activity"/>
    <property type="evidence" value="ECO:0007669"/>
    <property type="project" value="TreeGrafter"/>
</dbReference>
<dbReference type="InterPro" id="IPR013057">
    <property type="entry name" value="AA_transpt_TM"/>
</dbReference>
<feature type="transmembrane region" description="Helical" evidence="8">
    <location>
        <begin position="243"/>
        <end position="264"/>
    </location>
</feature>
<keyword evidence="5" id="KW-0029">Amino-acid transport</keyword>
<reference evidence="10" key="1">
    <citation type="journal article" date="2021" name="Open Biol.">
        <title>Shared evolutionary footprints suggest mitochondrial oxidative damage underlies multiple complex I losses in fungi.</title>
        <authorList>
            <person name="Schikora-Tamarit M.A."/>
            <person name="Marcet-Houben M."/>
            <person name="Nosek J."/>
            <person name="Gabaldon T."/>
        </authorList>
    </citation>
    <scope>NUCLEOTIDE SEQUENCE</scope>
    <source>
        <strain evidence="10">CBS6341</strain>
    </source>
</reference>
<feature type="transmembrane region" description="Helical" evidence="8">
    <location>
        <begin position="284"/>
        <end position="303"/>
    </location>
</feature>
<name>A0A9P8PHB7_9ASCO</name>
<evidence type="ECO:0000256" key="4">
    <source>
        <dbReference type="ARBA" id="ARBA00022692"/>
    </source>
</evidence>
<dbReference type="AlphaFoldDB" id="A0A9P8PHB7"/>
<dbReference type="EMBL" id="JAEUBF010001222">
    <property type="protein sequence ID" value="KAH3672077.1"/>
    <property type="molecule type" value="Genomic_DNA"/>
</dbReference>
<comment type="similarity">
    <text evidence="2">Belongs to the amino acid/polyamine transporter 2 family.</text>
</comment>
<feature type="domain" description="Amino acid transporter transmembrane" evidence="9">
    <location>
        <begin position="106"/>
        <end position="313"/>
    </location>
</feature>
<dbReference type="OrthoDB" id="655540at2759"/>
<dbReference type="GO" id="GO:0005774">
    <property type="term" value="C:vacuolar membrane"/>
    <property type="evidence" value="ECO:0007669"/>
    <property type="project" value="UniProtKB-SubCell"/>
</dbReference>
<organism evidence="10 11">
    <name type="scientific">Wickerhamomyces mucosus</name>
    <dbReference type="NCBI Taxonomy" id="1378264"/>
    <lineage>
        <taxon>Eukaryota</taxon>
        <taxon>Fungi</taxon>
        <taxon>Dikarya</taxon>
        <taxon>Ascomycota</taxon>
        <taxon>Saccharomycotina</taxon>
        <taxon>Saccharomycetes</taxon>
        <taxon>Phaffomycetales</taxon>
        <taxon>Wickerhamomycetaceae</taxon>
        <taxon>Wickerhamomyces</taxon>
    </lineage>
</organism>
<evidence type="ECO:0000256" key="2">
    <source>
        <dbReference type="ARBA" id="ARBA00008066"/>
    </source>
</evidence>
<keyword evidence="11" id="KW-1185">Reference proteome</keyword>
<keyword evidence="4 8" id="KW-0812">Transmembrane</keyword>
<reference evidence="10" key="2">
    <citation type="submission" date="2021-01" db="EMBL/GenBank/DDBJ databases">
        <authorList>
            <person name="Schikora-Tamarit M.A."/>
        </authorList>
    </citation>
    <scope>NUCLEOTIDE SEQUENCE</scope>
    <source>
        <strain evidence="10">CBS6341</strain>
    </source>
</reference>
<dbReference type="Pfam" id="PF01490">
    <property type="entry name" value="Aa_trans"/>
    <property type="match status" value="1"/>
</dbReference>
<gene>
    <name evidence="10" type="ORF">WICMUC_004448</name>
</gene>
<evidence type="ECO:0000313" key="11">
    <source>
        <dbReference type="Proteomes" id="UP000769528"/>
    </source>
</evidence>
<comment type="caution">
    <text evidence="10">The sequence shown here is derived from an EMBL/GenBank/DDBJ whole genome shotgun (WGS) entry which is preliminary data.</text>
</comment>
<keyword evidence="3" id="KW-0813">Transport</keyword>
<evidence type="ECO:0000256" key="5">
    <source>
        <dbReference type="ARBA" id="ARBA00022970"/>
    </source>
</evidence>
<feature type="transmembrane region" description="Helical" evidence="8">
    <location>
        <begin position="178"/>
        <end position="206"/>
    </location>
</feature>
<evidence type="ECO:0000259" key="9">
    <source>
        <dbReference type="Pfam" id="PF01490"/>
    </source>
</evidence>
<keyword evidence="6 8" id="KW-1133">Transmembrane helix</keyword>
<feature type="transmembrane region" description="Helical" evidence="8">
    <location>
        <begin position="218"/>
        <end position="236"/>
    </location>
</feature>
<comment type="subcellular location">
    <subcellularLocation>
        <location evidence="1">Vacuole membrane</location>
        <topology evidence="1">Multi-pass membrane protein</topology>
    </subcellularLocation>
</comment>
<keyword evidence="7 8" id="KW-0472">Membrane</keyword>